<name>A0AAW1M532_SAPOF</name>
<organism evidence="2 3">
    <name type="scientific">Saponaria officinalis</name>
    <name type="common">Common soapwort</name>
    <name type="synonym">Lychnis saponaria</name>
    <dbReference type="NCBI Taxonomy" id="3572"/>
    <lineage>
        <taxon>Eukaryota</taxon>
        <taxon>Viridiplantae</taxon>
        <taxon>Streptophyta</taxon>
        <taxon>Embryophyta</taxon>
        <taxon>Tracheophyta</taxon>
        <taxon>Spermatophyta</taxon>
        <taxon>Magnoliopsida</taxon>
        <taxon>eudicotyledons</taxon>
        <taxon>Gunneridae</taxon>
        <taxon>Pentapetalae</taxon>
        <taxon>Caryophyllales</taxon>
        <taxon>Caryophyllaceae</taxon>
        <taxon>Caryophylleae</taxon>
        <taxon>Saponaria</taxon>
    </lineage>
</organism>
<dbReference type="AlphaFoldDB" id="A0AAW1M532"/>
<evidence type="ECO:0000313" key="3">
    <source>
        <dbReference type="Proteomes" id="UP001443914"/>
    </source>
</evidence>
<feature type="compositionally biased region" description="Basic and acidic residues" evidence="1">
    <location>
        <begin position="112"/>
        <end position="124"/>
    </location>
</feature>
<accession>A0AAW1M532</accession>
<evidence type="ECO:0000313" key="2">
    <source>
        <dbReference type="EMBL" id="KAK9741271.1"/>
    </source>
</evidence>
<comment type="caution">
    <text evidence="2">The sequence shown here is derived from an EMBL/GenBank/DDBJ whole genome shotgun (WGS) entry which is preliminary data.</text>
</comment>
<feature type="region of interest" description="Disordered" evidence="1">
    <location>
        <begin position="112"/>
        <end position="133"/>
    </location>
</feature>
<reference evidence="2" key="1">
    <citation type="submission" date="2024-03" db="EMBL/GenBank/DDBJ databases">
        <title>WGS assembly of Saponaria officinalis var. Norfolk2.</title>
        <authorList>
            <person name="Jenkins J."/>
            <person name="Shu S."/>
            <person name="Grimwood J."/>
            <person name="Barry K."/>
            <person name="Goodstein D."/>
            <person name="Schmutz J."/>
            <person name="Leebens-Mack J."/>
            <person name="Osbourn A."/>
        </authorList>
    </citation>
    <scope>NUCLEOTIDE SEQUENCE [LARGE SCALE GENOMIC DNA]</scope>
    <source>
        <strain evidence="2">JIC</strain>
    </source>
</reference>
<keyword evidence="3" id="KW-1185">Reference proteome</keyword>
<dbReference type="EMBL" id="JBDFQZ010000003">
    <property type="protein sequence ID" value="KAK9741271.1"/>
    <property type="molecule type" value="Genomic_DNA"/>
</dbReference>
<gene>
    <name evidence="2" type="ORF">RND81_03G093700</name>
</gene>
<sequence length="133" mass="15253">MDSHGCHYSSSCLRCTVNHFNLASYCCDYCGLNDESSLESILLDTGASAVGIDRSGEENTRSGMNTPKRQKIDLFMDESQSSKKFRAYCMRFLERSEEKKTKENVEDACRAEEMKEKEDKKEEQQEVISLFSF</sequence>
<dbReference type="Proteomes" id="UP001443914">
    <property type="component" value="Unassembled WGS sequence"/>
</dbReference>
<proteinExistence type="predicted"/>
<evidence type="ECO:0000256" key="1">
    <source>
        <dbReference type="SAM" id="MobiDB-lite"/>
    </source>
</evidence>
<protein>
    <submittedName>
        <fullName evidence="2">Uncharacterized protein</fullName>
    </submittedName>
</protein>